<dbReference type="InterPro" id="IPR005474">
    <property type="entry name" value="Transketolase_N"/>
</dbReference>
<accession>A0A7X2Z153</accession>
<dbReference type="PANTHER" id="PTHR47514">
    <property type="entry name" value="TRANSKETOLASE N-TERMINAL SECTION-RELATED"/>
    <property type="match status" value="1"/>
</dbReference>
<organism evidence="5 6">
    <name type="scientific">Paenibacillus woosongensis</name>
    <dbReference type="NCBI Taxonomy" id="307580"/>
    <lineage>
        <taxon>Bacteria</taxon>
        <taxon>Bacillati</taxon>
        <taxon>Bacillota</taxon>
        <taxon>Bacilli</taxon>
        <taxon>Bacillales</taxon>
        <taxon>Paenibacillaceae</taxon>
        <taxon>Paenibacillus</taxon>
    </lineage>
</organism>
<dbReference type="Pfam" id="PF00456">
    <property type="entry name" value="Transketolase_N"/>
    <property type="match status" value="1"/>
</dbReference>
<dbReference type="PANTHER" id="PTHR47514:SF1">
    <property type="entry name" value="TRANSKETOLASE N-TERMINAL SECTION-RELATED"/>
    <property type="match status" value="1"/>
</dbReference>
<dbReference type="CDD" id="cd02012">
    <property type="entry name" value="TPP_TK"/>
    <property type="match status" value="1"/>
</dbReference>
<comment type="cofactor">
    <cofactor evidence="1">
        <name>thiamine diphosphate</name>
        <dbReference type="ChEBI" id="CHEBI:58937"/>
    </cofactor>
</comment>
<gene>
    <name evidence="5" type="ORF">GNP95_08975</name>
</gene>
<dbReference type="SUPFAM" id="SSF52518">
    <property type="entry name" value="Thiamin diphosphate-binding fold (THDP-binding)"/>
    <property type="match status" value="1"/>
</dbReference>
<evidence type="ECO:0000256" key="3">
    <source>
        <dbReference type="ARBA" id="ARBA00023052"/>
    </source>
</evidence>
<comment type="similarity">
    <text evidence="2">Belongs to the transketolase family.</text>
</comment>
<comment type="caution">
    <text evidence="5">The sequence shown here is derived from an EMBL/GenBank/DDBJ whole genome shotgun (WGS) entry which is preliminary data.</text>
</comment>
<name>A0A7X2Z153_9BACL</name>
<evidence type="ECO:0000256" key="1">
    <source>
        <dbReference type="ARBA" id="ARBA00001964"/>
    </source>
</evidence>
<sequence>MEIIELKAKAAQIRMDLLQMIHRAKAGHTGGSLSNADILTALYYRVMNLDPARPKWEDRDRFIASKGHAVESLWCILADRGFFPKEELETFSQFGTRLIGHPNNKVPGIEMNTGALGHGLAISVGMALASKRDGRGYRVFCLMGDGEQAEGSVWEAAMAGAHYKLDNLVGIIDRNGLQISGSTEEVMGLDPLDEKWAAFGWHVISIDGNDMEQLVDTLEAAPTVPGKPTLIIANTVKAKGISFAENVPHWHHHVPSDEELAKALAELSAVLAGYQQEGQVR</sequence>
<proteinExistence type="inferred from homology"/>
<evidence type="ECO:0000259" key="4">
    <source>
        <dbReference type="Pfam" id="PF00456"/>
    </source>
</evidence>
<keyword evidence="3" id="KW-0786">Thiamine pyrophosphate</keyword>
<dbReference type="EMBL" id="WNZW01000002">
    <property type="protein sequence ID" value="MUG45128.1"/>
    <property type="molecule type" value="Genomic_DNA"/>
</dbReference>
<dbReference type="OrthoDB" id="8732661at2"/>
<dbReference type="Proteomes" id="UP000447876">
    <property type="component" value="Unassembled WGS sequence"/>
</dbReference>
<evidence type="ECO:0000256" key="2">
    <source>
        <dbReference type="ARBA" id="ARBA00007131"/>
    </source>
</evidence>
<feature type="domain" description="Transketolase N-terminal" evidence="4">
    <location>
        <begin position="10"/>
        <end position="259"/>
    </location>
</feature>
<dbReference type="Gene3D" id="3.40.50.970">
    <property type="match status" value="1"/>
</dbReference>
<dbReference type="InterPro" id="IPR029061">
    <property type="entry name" value="THDP-binding"/>
</dbReference>
<evidence type="ECO:0000313" key="6">
    <source>
        <dbReference type="Proteomes" id="UP000447876"/>
    </source>
</evidence>
<protein>
    <submittedName>
        <fullName evidence="5">Transketolase</fullName>
    </submittedName>
</protein>
<reference evidence="5 6" key="1">
    <citation type="submission" date="2019-11" db="EMBL/GenBank/DDBJ databases">
        <title>Draft genome sequences of five Paenibacillus species of dairy origin.</title>
        <authorList>
            <person name="Olajide A.M."/>
            <person name="Chen S."/>
            <person name="Lapointe G."/>
        </authorList>
    </citation>
    <scope>NUCLEOTIDE SEQUENCE [LARGE SCALE GENOMIC DNA]</scope>
    <source>
        <strain evidence="5 6">12CR55</strain>
    </source>
</reference>
<evidence type="ECO:0000313" key="5">
    <source>
        <dbReference type="EMBL" id="MUG45128.1"/>
    </source>
</evidence>
<dbReference type="AlphaFoldDB" id="A0A7X2Z153"/>